<organism evidence="2">
    <name type="scientific">Eiseniibacteriota bacterium</name>
    <dbReference type="NCBI Taxonomy" id="2212470"/>
    <lineage>
        <taxon>Bacteria</taxon>
        <taxon>Candidatus Eiseniibacteriota</taxon>
    </lineage>
</organism>
<keyword evidence="1" id="KW-1133">Transmembrane helix</keyword>
<protein>
    <submittedName>
        <fullName evidence="2">ECF transporter S component</fullName>
    </submittedName>
</protein>
<keyword evidence="1" id="KW-0812">Transmembrane</keyword>
<gene>
    <name evidence="2" type="ORF">ENO08_04315</name>
</gene>
<feature type="transmembrane region" description="Helical" evidence="1">
    <location>
        <begin position="143"/>
        <end position="170"/>
    </location>
</feature>
<evidence type="ECO:0000313" key="2">
    <source>
        <dbReference type="EMBL" id="HER43665.1"/>
    </source>
</evidence>
<dbReference type="GO" id="GO:0022857">
    <property type="term" value="F:transmembrane transporter activity"/>
    <property type="evidence" value="ECO:0007669"/>
    <property type="project" value="InterPro"/>
</dbReference>
<dbReference type="EMBL" id="DSEC01000305">
    <property type="protein sequence ID" value="HER43665.1"/>
    <property type="molecule type" value="Genomic_DNA"/>
</dbReference>
<dbReference type="AlphaFoldDB" id="A0A7V2AUT7"/>
<dbReference type="Proteomes" id="UP000886069">
    <property type="component" value="Unassembled WGS sequence"/>
</dbReference>
<reference evidence="2" key="1">
    <citation type="journal article" date="2020" name="mSystems">
        <title>Genome- and Community-Level Interaction Insights into Carbon Utilization and Element Cycling Functions of Hydrothermarchaeota in Hydrothermal Sediment.</title>
        <authorList>
            <person name="Zhou Z."/>
            <person name="Liu Y."/>
            <person name="Xu W."/>
            <person name="Pan J."/>
            <person name="Luo Z.H."/>
            <person name="Li M."/>
        </authorList>
    </citation>
    <scope>NUCLEOTIDE SEQUENCE [LARGE SCALE GENOMIC DNA]</scope>
    <source>
        <strain evidence="2">SpSt-1233</strain>
    </source>
</reference>
<feature type="transmembrane region" description="Helical" evidence="1">
    <location>
        <begin position="104"/>
        <end position="131"/>
    </location>
</feature>
<name>A0A7V2AUT7_UNCEI</name>
<dbReference type="InterPro" id="IPR009825">
    <property type="entry name" value="ECF_substrate-spec-like"/>
</dbReference>
<dbReference type="Gene3D" id="1.10.1760.20">
    <property type="match status" value="1"/>
</dbReference>
<accession>A0A7V2AUT7</accession>
<sequence>MENHTRRIIQTGLFAALVVVLGFLFAEVPNVELMTLSVFLSGVILGRRNGVIVGTISIVFYSLFNPYGPPLPPLFAAQILGFALVGWTGGMLRRLLMERGRASYLFSALAGLLLTLIYDSLTTIATAAVALGTDGLAGNIAGFFLAGALFIAVHSLSNTIVFAVAAVPVLRAVAAWEGGRSA</sequence>
<dbReference type="Pfam" id="PF07155">
    <property type="entry name" value="ECF-ribofla_trS"/>
    <property type="match status" value="1"/>
</dbReference>
<comment type="caution">
    <text evidence="2">The sequence shown here is derived from an EMBL/GenBank/DDBJ whole genome shotgun (WGS) entry which is preliminary data.</text>
</comment>
<feature type="transmembrane region" description="Helical" evidence="1">
    <location>
        <begin position="75"/>
        <end position="92"/>
    </location>
</feature>
<evidence type="ECO:0000256" key="1">
    <source>
        <dbReference type="SAM" id="Phobius"/>
    </source>
</evidence>
<keyword evidence="1" id="KW-0472">Membrane</keyword>
<feature type="transmembrane region" description="Helical" evidence="1">
    <location>
        <begin position="6"/>
        <end position="26"/>
    </location>
</feature>
<proteinExistence type="predicted"/>